<protein>
    <submittedName>
        <fullName evidence="8">Sulfotransferase family 2 domain-containing protein</fullName>
    </submittedName>
</protein>
<evidence type="ECO:0000256" key="4">
    <source>
        <dbReference type="ARBA" id="ARBA00022989"/>
    </source>
</evidence>
<evidence type="ECO:0000256" key="6">
    <source>
        <dbReference type="ARBA" id="ARBA00023136"/>
    </source>
</evidence>
<evidence type="ECO:0000313" key="8">
    <source>
        <dbReference type="EMBL" id="MBS0123853.1"/>
    </source>
</evidence>
<dbReference type="Pfam" id="PF03567">
    <property type="entry name" value="Sulfotransfer_2"/>
    <property type="match status" value="1"/>
</dbReference>
<comment type="subcellular location">
    <subcellularLocation>
        <location evidence="1">Golgi apparatus membrane</location>
        <topology evidence="1">Single-pass type II membrane protein</topology>
    </subcellularLocation>
</comment>
<dbReference type="SUPFAM" id="SSF52540">
    <property type="entry name" value="P-loop containing nucleoside triphosphate hydrolases"/>
    <property type="match status" value="1"/>
</dbReference>
<dbReference type="Proteomes" id="UP000681356">
    <property type="component" value="Unassembled WGS sequence"/>
</dbReference>
<reference evidence="8" key="1">
    <citation type="submission" date="2021-04" db="EMBL/GenBank/DDBJ databases">
        <authorList>
            <person name="Yoon J."/>
        </authorList>
    </citation>
    <scope>NUCLEOTIDE SEQUENCE</scope>
    <source>
        <strain evidence="8">KMU-90</strain>
    </source>
</reference>
<keyword evidence="6" id="KW-0472">Membrane</keyword>
<keyword evidence="9" id="KW-1185">Reference proteome</keyword>
<organism evidence="8 9">
    <name type="scientific">Thetidibacter halocola</name>
    <dbReference type="NCBI Taxonomy" id="2827239"/>
    <lineage>
        <taxon>Bacteria</taxon>
        <taxon>Pseudomonadati</taxon>
        <taxon>Pseudomonadota</taxon>
        <taxon>Alphaproteobacteria</taxon>
        <taxon>Rhodobacterales</taxon>
        <taxon>Roseobacteraceae</taxon>
        <taxon>Thetidibacter</taxon>
    </lineage>
</organism>
<dbReference type="GO" id="GO:0016051">
    <property type="term" value="P:carbohydrate biosynthetic process"/>
    <property type="evidence" value="ECO:0007669"/>
    <property type="project" value="InterPro"/>
</dbReference>
<dbReference type="RefSeq" id="WP_212535804.1">
    <property type="nucleotide sequence ID" value="NZ_JAGTUU010000002.1"/>
</dbReference>
<dbReference type="InterPro" id="IPR005331">
    <property type="entry name" value="Sulfotransferase"/>
</dbReference>
<keyword evidence="2" id="KW-0808">Transferase</keyword>
<evidence type="ECO:0000256" key="7">
    <source>
        <dbReference type="ARBA" id="ARBA00023180"/>
    </source>
</evidence>
<evidence type="ECO:0000256" key="3">
    <source>
        <dbReference type="ARBA" id="ARBA00022692"/>
    </source>
</evidence>
<dbReference type="Gene3D" id="3.40.50.300">
    <property type="entry name" value="P-loop containing nucleotide triphosphate hydrolases"/>
    <property type="match status" value="1"/>
</dbReference>
<name>A0A8J7WEY9_9RHOB</name>
<evidence type="ECO:0000313" key="9">
    <source>
        <dbReference type="Proteomes" id="UP000681356"/>
    </source>
</evidence>
<keyword evidence="4" id="KW-1133">Transmembrane helix</keyword>
<evidence type="ECO:0000256" key="5">
    <source>
        <dbReference type="ARBA" id="ARBA00023034"/>
    </source>
</evidence>
<evidence type="ECO:0000256" key="1">
    <source>
        <dbReference type="ARBA" id="ARBA00004323"/>
    </source>
</evidence>
<dbReference type="GO" id="GO:0008146">
    <property type="term" value="F:sulfotransferase activity"/>
    <property type="evidence" value="ECO:0007669"/>
    <property type="project" value="InterPro"/>
</dbReference>
<dbReference type="AlphaFoldDB" id="A0A8J7WEY9"/>
<evidence type="ECO:0000256" key="2">
    <source>
        <dbReference type="ARBA" id="ARBA00022679"/>
    </source>
</evidence>
<dbReference type="InterPro" id="IPR027417">
    <property type="entry name" value="P-loop_NTPase"/>
</dbReference>
<proteinExistence type="predicted"/>
<sequence length="223" mass="24957">MILLHDHKLAYVSVPKCACTSAKNLFFEIENGVPFKPFAISGKTHTLHDLARSRPFESLPHQRIADYVKVAIVRDPVARIRSCYQDKILKGLAFRRKPDVAAARKAGLDVKPSFETFVEKLDTYRKASGVVQQHSEPLSHFLGADPAWFDALFDISEAEAFAALVRERTGSTLAMPHRNRTKNAADTAPVSDAVRDAIRNRFAQDYDLYGRWFAAKGEQAVKA</sequence>
<dbReference type="GO" id="GO:0016020">
    <property type="term" value="C:membrane"/>
    <property type="evidence" value="ECO:0007669"/>
    <property type="project" value="InterPro"/>
</dbReference>
<keyword evidence="5" id="KW-0333">Golgi apparatus</keyword>
<dbReference type="InterPro" id="IPR018011">
    <property type="entry name" value="Carb_sulfotrans_8-10"/>
</dbReference>
<gene>
    <name evidence="8" type="ORF">KB874_06860</name>
</gene>
<dbReference type="PANTHER" id="PTHR12137">
    <property type="entry name" value="CARBOHYDRATE SULFOTRANSFERASE"/>
    <property type="match status" value="1"/>
</dbReference>
<dbReference type="PANTHER" id="PTHR12137:SF54">
    <property type="entry name" value="CARBOHYDRATE SULFOTRANSFERASE"/>
    <property type="match status" value="1"/>
</dbReference>
<comment type="caution">
    <text evidence="8">The sequence shown here is derived from an EMBL/GenBank/DDBJ whole genome shotgun (WGS) entry which is preliminary data.</text>
</comment>
<accession>A0A8J7WEY9</accession>
<dbReference type="EMBL" id="JAGTUU010000002">
    <property type="protein sequence ID" value="MBS0123853.1"/>
    <property type="molecule type" value="Genomic_DNA"/>
</dbReference>
<keyword evidence="7" id="KW-0325">Glycoprotein</keyword>
<keyword evidence="3" id="KW-0812">Transmembrane</keyword>